<reference evidence="8" key="1">
    <citation type="submission" date="2019-05" db="EMBL/GenBank/DDBJ databases">
        <title>Genome sequence and methylation pattern of the halophilic Archaeon Natrinema versiforme BOL5-4.</title>
        <authorList>
            <person name="DasSarma P."/>
            <person name="Anton B.P."/>
            <person name="DasSarma S.L."/>
            <person name="Martinez F.L."/>
            <person name="Guzman D."/>
            <person name="Roberts R.J."/>
            <person name="DasSarma S."/>
        </authorList>
    </citation>
    <scope>NUCLEOTIDE SEQUENCE [LARGE SCALE GENOMIC DNA]</scope>
    <source>
        <strain evidence="8">BOL5-4</strain>
    </source>
</reference>
<protein>
    <recommendedName>
        <fullName evidence="5">Ribonuclease VapC</fullName>
        <shortName evidence="5">RNase VapC</shortName>
        <ecNumber evidence="5">3.1.-.-</ecNumber>
    </recommendedName>
    <alternativeName>
        <fullName evidence="5">Putative toxin VapC</fullName>
    </alternativeName>
</protein>
<evidence type="ECO:0000256" key="3">
    <source>
        <dbReference type="ARBA" id="ARBA00022723"/>
    </source>
</evidence>
<dbReference type="HAMAP" id="MF_00265">
    <property type="entry name" value="VapC_Nob1"/>
    <property type="match status" value="1"/>
</dbReference>
<accession>A0A4P8WP44</accession>
<dbReference type="AlphaFoldDB" id="A0A4P8WP44"/>
<dbReference type="Pfam" id="PF01850">
    <property type="entry name" value="PIN"/>
    <property type="match status" value="1"/>
</dbReference>
<dbReference type="RefSeq" id="WP_138246311.1">
    <property type="nucleotide sequence ID" value="NZ_CP040330.1"/>
</dbReference>
<dbReference type="OrthoDB" id="40200at2157"/>
<dbReference type="Gene3D" id="3.40.50.1010">
    <property type="entry name" value="5'-nuclease"/>
    <property type="match status" value="1"/>
</dbReference>
<evidence type="ECO:0000256" key="1">
    <source>
        <dbReference type="ARBA" id="ARBA00022649"/>
    </source>
</evidence>
<evidence type="ECO:0000259" key="6">
    <source>
        <dbReference type="SMART" id="SM00670"/>
    </source>
</evidence>
<keyword evidence="1 5" id="KW-1277">Toxin-antitoxin system</keyword>
<dbReference type="InterPro" id="IPR029060">
    <property type="entry name" value="PIN-like_dom_sf"/>
</dbReference>
<dbReference type="SUPFAM" id="SSF88723">
    <property type="entry name" value="PIN domain-like"/>
    <property type="match status" value="1"/>
</dbReference>
<dbReference type="PANTHER" id="PTHR39664:SF2">
    <property type="entry name" value="NUCLEIC ACID-BINDING PROTEIN, CONTAINING PIN DOMAIN-RELATED"/>
    <property type="match status" value="1"/>
</dbReference>
<dbReference type="EMBL" id="CP040330">
    <property type="protein sequence ID" value="QCS43861.1"/>
    <property type="molecule type" value="Genomic_DNA"/>
</dbReference>
<dbReference type="PANTHER" id="PTHR39664">
    <property type="match status" value="1"/>
</dbReference>
<comment type="similarity">
    <text evidence="5">Belongs to the PINc/VapC protein family.</text>
</comment>
<keyword evidence="5" id="KW-0460">Magnesium</keyword>
<organism evidence="7 8">
    <name type="scientific">Natrinema versiforme</name>
    <dbReference type="NCBI Taxonomy" id="88724"/>
    <lineage>
        <taxon>Archaea</taxon>
        <taxon>Methanobacteriati</taxon>
        <taxon>Methanobacteriota</taxon>
        <taxon>Stenosarchaea group</taxon>
        <taxon>Halobacteria</taxon>
        <taxon>Halobacteriales</taxon>
        <taxon>Natrialbaceae</taxon>
        <taxon>Natrinema</taxon>
    </lineage>
</organism>
<keyword evidence="2 5" id="KW-0540">Nuclease</keyword>
<dbReference type="GO" id="GO:0090729">
    <property type="term" value="F:toxin activity"/>
    <property type="evidence" value="ECO:0007669"/>
    <property type="project" value="UniProtKB-KW"/>
</dbReference>
<feature type="domain" description="PIN" evidence="6">
    <location>
        <begin position="1"/>
        <end position="119"/>
    </location>
</feature>
<dbReference type="Proteomes" id="UP000302218">
    <property type="component" value="Chromosome"/>
</dbReference>
<evidence type="ECO:0000313" key="7">
    <source>
        <dbReference type="EMBL" id="QCS43861.1"/>
    </source>
</evidence>
<keyword evidence="4 5" id="KW-0378">Hydrolase</keyword>
<proteinExistence type="inferred from homology"/>
<keyword evidence="5" id="KW-0800">Toxin</keyword>
<dbReference type="InterPro" id="IPR022907">
    <property type="entry name" value="VapC_family"/>
</dbReference>
<comment type="cofactor">
    <cofactor evidence="5">
        <name>Mg(2+)</name>
        <dbReference type="ChEBI" id="CHEBI:18420"/>
    </cofactor>
</comment>
<feature type="binding site" evidence="5">
    <location>
        <position position="96"/>
    </location>
    <ligand>
        <name>Mg(2+)</name>
        <dbReference type="ChEBI" id="CHEBI:18420"/>
    </ligand>
</feature>
<dbReference type="GO" id="GO:0016787">
    <property type="term" value="F:hydrolase activity"/>
    <property type="evidence" value="ECO:0007669"/>
    <property type="project" value="UniProtKB-KW"/>
</dbReference>
<name>A0A4P8WP44_9EURY</name>
<dbReference type="InterPro" id="IPR002716">
    <property type="entry name" value="PIN_dom"/>
</dbReference>
<dbReference type="GO" id="GO:0000287">
    <property type="term" value="F:magnesium ion binding"/>
    <property type="evidence" value="ECO:0007669"/>
    <property type="project" value="UniProtKB-UniRule"/>
</dbReference>
<dbReference type="EC" id="3.1.-.-" evidence="5"/>
<keyword evidence="3 5" id="KW-0479">Metal-binding</keyword>
<evidence type="ECO:0000256" key="5">
    <source>
        <dbReference type="HAMAP-Rule" id="MF_00265"/>
    </source>
</evidence>
<evidence type="ECO:0000256" key="2">
    <source>
        <dbReference type="ARBA" id="ARBA00022722"/>
    </source>
</evidence>
<gene>
    <name evidence="5" type="primary">vapC</name>
    <name evidence="7" type="ORF">FEJ81_16470</name>
</gene>
<dbReference type="GeneID" id="40266901"/>
<dbReference type="KEGG" id="nvr:FEJ81_16470"/>
<dbReference type="GO" id="GO:0004540">
    <property type="term" value="F:RNA nuclease activity"/>
    <property type="evidence" value="ECO:0007669"/>
    <property type="project" value="InterPro"/>
</dbReference>
<comment type="function">
    <text evidence="5">Toxic component of a toxin-antitoxin (TA) system. An RNase.</text>
</comment>
<sequence length="129" mass="14455">MKLFLDTNVIVAAVTKDTDRSETAVQALNEFDETYTSILNLMELRTVLTKKKAFERDRVEQIEQRISSRATVTFPDASDMVAANQLQNETLLYPMDALILAAADAIDATLVSFDAELREHGAKRPHDLI</sequence>
<evidence type="ECO:0000256" key="4">
    <source>
        <dbReference type="ARBA" id="ARBA00022801"/>
    </source>
</evidence>
<evidence type="ECO:0000313" key="8">
    <source>
        <dbReference type="Proteomes" id="UP000302218"/>
    </source>
</evidence>
<dbReference type="SMART" id="SM00670">
    <property type="entry name" value="PINc"/>
    <property type="match status" value="1"/>
</dbReference>
<feature type="binding site" evidence="5">
    <location>
        <position position="6"/>
    </location>
    <ligand>
        <name>Mg(2+)</name>
        <dbReference type="ChEBI" id="CHEBI:18420"/>
    </ligand>
</feature>